<dbReference type="AlphaFoldDB" id="A0A917BYF4"/>
<feature type="transmembrane region" description="Helical" evidence="9">
    <location>
        <begin position="277"/>
        <end position="299"/>
    </location>
</feature>
<dbReference type="GO" id="GO:0015031">
    <property type="term" value="P:protein transport"/>
    <property type="evidence" value="ECO:0007669"/>
    <property type="project" value="UniProtKB-KW"/>
</dbReference>
<evidence type="ECO:0000256" key="1">
    <source>
        <dbReference type="ARBA" id="ARBA00004651"/>
    </source>
</evidence>
<evidence type="ECO:0000256" key="4">
    <source>
        <dbReference type="ARBA" id="ARBA00022692"/>
    </source>
</evidence>
<keyword evidence="5" id="KW-0571">Peptide transport</keyword>
<keyword evidence="6" id="KW-0653">Protein transport</keyword>
<gene>
    <name evidence="11" type="ORF">GCM10007301_21660</name>
</gene>
<feature type="domain" description="ABC transmembrane type-1" evidence="10">
    <location>
        <begin position="111"/>
        <end position="299"/>
    </location>
</feature>
<evidence type="ECO:0000256" key="5">
    <source>
        <dbReference type="ARBA" id="ARBA00022856"/>
    </source>
</evidence>
<feature type="transmembrane region" description="Helical" evidence="9">
    <location>
        <begin position="117"/>
        <end position="140"/>
    </location>
</feature>
<evidence type="ECO:0000256" key="9">
    <source>
        <dbReference type="RuleBase" id="RU363032"/>
    </source>
</evidence>
<feature type="transmembrane region" description="Helical" evidence="9">
    <location>
        <begin position="49"/>
        <end position="71"/>
    </location>
</feature>
<dbReference type="PANTHER" id="PTHR43386">
    <property type="entry name" value="OLIGOPEPTIDE TRANSPORT SYSTEM PERMEASE PROTEIN APPC"/>
    <property type="match status" value="1"/>
</dbReference>
<reference evidence="11" key="1">
    <citation type="journal article" date="2014" name="Int. J. Syst. Evol. Microbiol.">
        <title>Complete genome sequence of Corynebacterium casei LMG S-19264T (=DSM 44701T), isolated from a smear-ripened cheese.</title>
        <authorList>
            <consortium name="US DOE Joint Genome Institute (JGI-PGF)"/>
            <person name="Walter F."/>
            <person name="Albersmeier A."/>
            <person name="Kalinowski J."/>
            <person name="Ruckert C."/>
        </authorList>
    </citation>
    <scope>NUCLEOTIDE SEQUENCE</scope>
    <source>
        <strain evidence="11">CCM 7897</strain>
    </source>
</reference>
<dbReference type="InterPro" id="IPR025966">
    <property type="entry name" value="OppC_N"/>
</dbReference>
<comment type="similarity">
    <text evidence="9">Belongs to the binding-protein-dependent transport system permease family.</text>
</comment>
<dbReference type="EMBL" id="BMCT01000002">
    <property type="protein sequence ID" value="GGF61627.1"/>
    <property type="molecule type" value="Genomic_DNA"/>
</dbReference>
<feature type="transmembrane region" description="Helical" evidence="9">
    <location>
        <begin position="160"/>
        <end position="189"/>
    </location>
</feature>
<evidence type="ECO:0000256" key="8">
    <source>
        <dbReference type="ARBA" id="ARBA00023136"/>
    </source>
</evidence>
<dbReference type="InterPro" id="IPR000515">
    <property type="entry name" value="MetI-like"/>
</dbReference>
<dbReference type="InterPro" id="IPR050366">
    <property type="entry name" value="BP-dependent_transpt_permease"/>
</dbReference>
<dbReference type="GO" id="GO:0055085">
    <property type="term" value="P:transmembrane transport"/>
    <property type="evidence" value="ECO:0007669"/>
    <property type="project" value="InterPro"/>
</dbReference>
<reference evidence="11" key="2">
    <citation type="submission" date="2020-09" db="EMBL/GenBank/DDBJ databases">
        <authorList>
            <person name="Sun Q."/>
            <person name="Sedlacek I."/>
        </authorList>
    </citation>
    <scope>NUCLEOTIDE SEQUENCE</scope>
    <source>
        <strain evidence="11">CCM 7897</strain>
    </source>
</reference>
<evidence type="ECO:0000259" key="10">
    <source>
        <dbReference type="PROSITE" id="PS50928"/>
    </source>
</evidence>
<dbReference type="InterPro" id="IPR035906">
    <property type="entry name" value="MetI-like_sf"/>
</dbReference>
<keyword evidence="12" id="KW-1185">Reference proteome</keyword>
<dbReference type="GO" id="GO:0015833">
    <property type="term" value="P:peptide transport"/>
    <property type="evidence" value="ECO:0007669"/>
    <property type="project" value="UniProtKB-KW"/>
</dbReference>
<keyword evidence="3" id="KW-1003">Cell membrane</keyword>
<comment type="caution">
    <text evidence="11">The sequence shown here is derived from an EMBL/GenBank/DDBJ whole genome shotgun (WGS) entry which is preliminary data.</text>
</comment>
<sequence>MSMTSTASPAVTAPTETVTPPAAITPVVLSGKRRAPFIDFVLRFARNRAALVGLLLVVILIAVALAAPYYYPRDPLRIVGRPELWPFANPRFPLGTDSLGRDIAAVVAHGARTTLMIGLFASLTATIIGVSVGATAAYFGGWVDEVLMRVTELFQTVPNIIFILTVVAVLGQNITNITIAVGVVSWTAIARMTRAEFLSLRDREFVQACRAMGMGNIRIMLGEILPNALPPVIVLSSLVVASAVLFESSVSFLGLGDPNVASWGGLIGQGRTLIRSSWYICAVPGLAIMLTVLALNLVGDGLNDALNPKLRDR</sequence>
<dbReference type="Proteomes" id="UP000606044">
    <property type="component" value="Unassembled WGS sequence"/>
</dbReference>
<dbReference type="CDD" id="cd06261">
    <property type="entry name" value="TM_PBP2"/>
    <property type="match status" value="1"/>
</dbReference>
<proteinExistence type="inferred from homology"/>
<dbReference type="GO" id="GO:0005886">
    <property type="term" value="C:plasma membrane"/>
    <property type="evidence" value="ECO:0007669"/>
    <property type="project" value="UniProtKB-SubCell"/>
</dbReference>
<keyword evidence="4 9" id="KW-0812">Transmembrane</keyword>
<dbReference type="SUPFAM" id="SSF161098">
    <property type="entry name" value="MetI-like"/>
    <property type="match status" value="1"/>
</dbReference>
<evidence type="ECO:0000256" key="2">
    <source>
        <dbReference type="ARBA" id="ARBA00022448"/>
    </source>
</evidence>
<dbReference type="Pfam" id="PF00528">
    <property type="entry name" value="BPD_transp_1"/>
    <property type="match status" value="1"/>
</dbReference>
<evidence type="ECO:0000313" key="12">
    <source>
        <dbReference type="Proteomes" id="UP000606044"/>
    </source>
</evidence>
<dbReference type="Pfam" id="PF12911">
    <property type="entry name" value="OppC_N"/>
    <property type="match status" value="1"/>
</dbReference>
<dbReference type="Gene3D" id="1.10.3720.10">
    <property type="entry name" value="MetI-like"/>
    <property type="match status" value="1"/>
</dbReference>
<name>A0A917BYF4_9HYPH</name>
<protein>
    <submittedName>
        <fullName evidence="11">ABC transporter permease</fullName>
    </submittedName>
</protein>
<keyword evidence="8 9" id="KW-0472">Membrane</keyword>
<feature type="transmembrane region" description="Helical" evidence="9">
    <location>
        <begin position="224"/>
        <end position="246"/>
    </location>
</feature>
<comment type="subcellular location">
    <subcellularLocation>
        <location evidence="1 9">Cell membrane</location>
        <topology evidence="1 9">Multi-pass membrane protein</topology>
    </subcellularLocation>
</comment>
<evidence type="ECO:0000256" key="7">
    <source>
        <dbReference type="ARBA" id="ARBA00022989"/>
    </source>
</evidence>
<accession>A0A917BYF4</accession>
<dbReference type="PANTHER" id="PTHR43386:SF1">
    <property type="entry name" value="D,D-DIPEPTIDE TRANSPORT SYSTEM PERMEASE PROTEIN DDPC-RELATED"/>
    <property type="match status" value="1"/>
</dbReference>
<evidence type="ECO:0000256" key="3">
    <source>
        <dbReference type="ARBA" id="ARBA00022475"/>
    </source>
</evidence>
<organism evidence="11 12">
    <name type="scientific">Azorhizobium oxalatiphilum</name>
    <dbReference type="NCBI Taxonomy" id="980631"/>
    <lineage>
        <taxon>Bacteria</taxon>
        <taxon>Pseudomonadati</taxon>
        <taxon>Pseudomonadota</taxon>
        <taxon>Alphaproteobacteria</taxon>
        <taxon>Hyphomicrobiales</taxon>
        <taxon>Xanthobacteraceae</taxon>
        <taxon>Azorhizobium</taxon>
    </lineage>
</organism>
<evidence type="ECO:0000313" key="11">
    <source>
        <dbReference type="EMBL" id="GGF61627.1"/>
    </source>
</evidence>
<keyword evidence="7 9" id="KW-1133">Transmembrane helix</keyword>
<evidence type="ECO:0000256" key="6">
    <source>
        <dbReference type="ARBA" id="ARBA00022927"/>
    </source>
</evidence>
<keyword evidence="2 9" id="KW-0813">Transport</keyword>
<dbReference type="PROSITE" id="PS50928">
    <property type="entry name" value="ABC_TM1"/>
    <property type="match status" value="1"/>
</dbReference>